<evidence type="ECO:0000313" key="4">
    <source>
        <dbReference type="Proteomes" id="UP000092555"/>
    </source>
</evidence>
<feature type="compositionally biased region" description="Polar residues" evidence="1">
    <location>
        <begin position="774"/>
        <end position="787"/>
    </location>
</feature>
<gene>
    <name evidence="3" type="ORF">METBIDRAFT_79453</name>
</gene>
<dbReference type="InterPro" id="IPR037191">
    <property type="entry name" value="VPS9_dom_sf"/>
</dbReference>
<evidence type="ECO:0000313" key="3">
    <source>
        <dbReference type="EMBL" id="OBA20170.1"/>
    </source>
</evidence>
<accession>A0A1A0H860</accession>
<name>A0A1A0H860_9ASCO</name>
<feature type="region of interest" description="Disordered" evidence="1">
    <location>
        <begin position="762"/>
        <end position="787"/>
    </location>
</feature>
<dbReference type="OrthoDB" id="10264848at2759"/>
<evidence type="ECO:0000259" key="2">
    <source>
        <dbReference type="PROSITE" id="PS51205"/>
    </source>
</evidence>
<dbReference type="RefSeq" id="XP_018710695.1">
    <property type="nucleotide sequence ID" value="XM_018859068.1"/>
</dbReference>
<dbReference type="PROSITE" id="PS51205">
    <property type="entry name" value="VPS9"/>
    <property type="match status" value="1"/>
</dbReference>
<sequence>MPLSTLLQDLVAEVSEFTAKDLHPKVSGLVSAFLTYLKEPRYQNPLALGELRELFDAFYEDLVSLVFHIYTQLNTNKRQLLQRSHVFKLDPVSFDYLNAIANFSSSSVKLLKRSDAKALYQLRVFGFYKFLTIERTIELALSSLYSSPSSPDATILYEKVFRFDLQDIEILTLLTQKIRILRQLNLPTECFLDGDSQKESSGLQKSLLPLEAMDSSHLAEIKAAFIELSQAQTPASKLDHIVGVQKLIMRLCASFHQNNFSKISNDVLLPAFIYFIVNHSPLEVEGDQLDIFLHFTFVKNFWKPLDPHCINTSRFTLTSSLQAYNPMDKRTASSKNIHNRTLADLLNLDINSVDQNGQDLDNGIASEFSSDQTLMSFINNRYLNSGELQFYLTNFEAILYFLMSTPIVGIAPQDFAMPPEILESEFMDLSLHDIIGKKNVTKDEPPNMDDPKILQNLLDEELGEADRSRSSSLFNTISSAVSQSVNRSRSNSGVKTDYFQSKEKSSSATDFETSIKQYVDSNEAYGLSRVRNIFERIGLVSHAQLKSNDTDAESPQEIVDVDRTPDANRGKRSHSLFDRLSPGLNRTRSGSLEHVWNSQGTSLRRATLTSKFSNGMTELMTKISSAANNATGSSANMAHISLSSVHSIDDPFEDSTFSNREPLGQRSSSLQTMEKWFCSIPENTPADNSASQRSKRSISSNRYTALESNDNEGSLFSASYAELTKYHCKDFESMTIGDLKTLKTYYDQLCSEVLAGKSGLKTSNEFLPDDAKDTTSNMSSLEAETHK</sequence>
<dbReference type="EMBL" id="LXTC01000005">
    <property type="protein sequence ID" value="OBA20170.1"/>
    <property type="molecule type" value="Genomic_DNA"/>
</dbReference>
<dbReference type="SUPFAM" id="SSF109993">
    <property type="entry name" value="VPS9 domain"/>
    <property type="match status" value="1"/>
</dbReference>
<keyword evidence="4" id="KW-1185">Reference proteome</keyword>
<reference evidence="3 4" key="1">
    <citation type="submission" date="2016-05" db="EMBL/GenBank/DDBJ databases">
        <title>Comparative genomics of biotechnologically important yeasts.</title>
        <authorList>
            <consortium name="DOE Joint Genome Institute"/>
            <person name="Riley R."/>
            <person name="Haridas S."/>
            <person name="Wolfe K.H."/>
            <person name="Lopes M.R."/>
            <person name="Hittinger C.T."/>
            <person name="Goker M."/>
            <person name="Salamov A."/>
            <person name="Wisecaver J."/>
            <person name="Long T.M."/>
            <person name="Aerts A.L."/>
            <person name="Barry K."/>
            <person name="Choi C."/>
            <person name="Clum A."/>
            <person name="Coughlan A.Y."/>
            <person name="Deshpande S."/>
            <person name="Douglass A.P."/>
            <person name="Hanson S.J."/>
            <person name="Klenk H.-P."/>
            <person name="LaButti K."/>
            <person name="Lapidus A."/>
            <person name="Lindquist E."/>
            <person name="Lipzen A."/>
            <person name="Meier-kolthoff J.P."/>
            <person name="Ohm R.A."/>
            <person name="Otillar R.P."/>
            <person name="Pangilinan J."/>
            <person name="Peng Y."/>
            <person name="Rokas A."/>
            <person name="Rosa C.A."/>
            <person name="Scheuner C."/>
            <person name="Sibirny A.A."/>
            <person name="Slot J.C."/>
            <person name="Stielow J.B."/>
            <person name="Sun H."/>
            <person name="Kurtzman C.P."/>
            <person name="Blackwell M."/>
            <person name="Grigoriev I.V."/>
            <person name="Jeffries T.W."/>
        </authorList>
    </citation>
    <scope>NUCLEOTIDE SEQUENCE [LARGE SCALE GENOMIC DNA]</scope>
    <source>
        <strain evidence="3 4">NRRL YB-4993</strain>
    </source>
</reference>
<comment type="caution">
    <text evidence="3">The sequence shown here is derived from an EMBL/GenBank/DDBJ whole genome shotgun (WGS) entry which is preliminary data.</text>
</comment>
<dbReference type="AlphaFoldDB" id="A0A1A0H860"/>
<protein>
    <recommendedName>
        <fullName evidence="2">VPS9 domain-containing protein</fullName>
    </recommendedName>
</protein>
<evidence type="ECO:0000256" key="1">
    <source>
        <dbReference type="SAM" id="MobiDB-lite"/>
    </source>
</evidence>
<feature type="compositionally biased region" description="Basic and acidic residues" evidence="1">
    <location>
        <begin position="560"/>
        <end position="569"/>
    </location>
</feature>
<feature type="region of interest" description="Disordered" evidence="1">
    <location>
        <begin position="546"/>
        <end position="576"/>
    </location>
</feature>
<feature type="domain" description="VPS9" evidence="2">
    <location>
        <begin position="190"/>
        <end position="336"/>
    </location>
</feature>
<dbReference type="GeneID" id="30032044"/>
<dbReference type="Pfam" id="PF02204">
    <property type="entry name" value="VPS9"/>
    <property type="match status" value="1"/>
</dbReference>
<dbReference type="Gene3D" id="1.20.1050.80">
    <property type="entry name" value="VPS9 domain"/>
    <property type="match status" value="1"/>
</dbReference>
<dbReference type="InterPro" id="IPR003123">
    <property type="entry name" value="VPS9"/>
</dbReference>
<dbReference type="STRING" id="869754.A0A1A0H860"/>
<dbReference type="Proteomes" id="UP000092555">
    <property type="component" value="Unassembled WGS sequence"/>
</dbReference>
<proteinExistence type="predicted"/>
<organism evidence="3 4">
    <name type="scientific">Metschnikowia bicuspidata var. bicuspidata NRRL YB-4993</name>
    <dbReference type="NCBI Taxonomy" id="869754"/>
    <lineage>
        <taxon>Eukaryota</taxon>
        <taxon>Fungi</taxon>
        <taxon>Dikarya</taxon>
        <taxon>Ascomycota</taxon>
        <taxon>Saccharomycotina</taxon>
        <taxon>Pichiomycetes</taxon>
        <taxon>Metschnikowiaceae</taxon>
        <taxon>Metschnikowia</taxon>
    </lineage>
</organism>